<dbReference type="InterPro" id="IPR020845">
    <property type="entry name" value="AMP-binding_CS"/>
</dbReference>
<dbReference type="PROSITE" id="PS00455">
    <property type="entry name" value="AMP_BINDING"/>
    <property type="match status" value="1"/>
</dbReference>
<feature type="region of interest" description="Disordered" evidence="3">
    <location>
        <begin position="682"/>
        <end position="716"/>
    </location>
</feature>
<dbReference type="CDD" id="cd05917">
    <property type="entry name" value="FACL_like_2"/>
    <property type="match status" value="1"/>
</dbReference>
<dbReference type="Proteomes" id="UP000700596">
    <property type="component" value="Unassembled WGS sequence"/>
</dbReference>
<comment type="caution">
    <text evidence="5">The sequence shown here is derived from an EMBL/GenBank/DDBJ whole genome shotgun (WGS) entry which is preliminary data.</text>
</comment>
<dbReference type="Pfam" id="PF13193">
    <property type="entry name" value="AMP-binding_C"/>
    <property type="match status" value="1"/>
</dbReference>
<feature type="compositionally biased region" description="Basic and acidic residues" evidence="3">
    <location>
        <begin position="807"/>
        <end position="820"/>
    </location>
</feature>
<feature type="compositionally biased region" description="Low complexity" evidence="3">
    <location>
        <begin position="878"/>
        <end position="892"/>
    </location>
</feature>
<dbReference type="InterPro" id="IPR011992">
    <property type="entry name" value="EF-hand-dom_pair"/>
</dbReference>
<dbReference type="OrthoDB" id="17687at2759"/>
<dbReference type="SMART" id="SM00164">
    <property type="entry name" value="TBC"/>
    <property type="match status" value="1"/>
</dbReference>
<dbReference type="SUPFAM" id="SSF47473">
    <property type="entry name" value="EF-hand"/>
    <property type="match status" value="1"/>
</dbReference>
<evidence type="ECO:0000313" key="6">
    <source>
        <dbReference type="Proteomes" id="UP000700596"/>
    </source>
</evidence>
<dbReference type="InterPro" id="IPR000195">
    <property type="entry name" value="Rab-GAP-TBC_dom"/>
</dbReference>
<organism evidence="5 6">
    <name type="scientific">Dendryphion nanum</name>
    <dbReference type="NCBI Taxonomy" id="256645"/>
    <lineage>
        <taxon>Eukaryota</taxon>
        <taxon>Fungi</taxon>
        <taxon>Dikarya</taxon>
        <taxon>Ascomycota</taxon>
        <taxon>Pezizomycotina</taxon>
        <taxon>Dothideomycetes</taxon>
        <taxon>Pleosporomycetidae</taxon>
        <taxon>Pleosporales</taxon>
        <taxon>Torulaceae</taxon>
        <taxon>Dendryphion</taxon>
    </lineage>
</organism>
<feature type="region of interest" description="Disordered" evidence="3">
    <location>
        <begin position="228"/>
        <end position="249"/>
    </location>
</feature>
<feature type="region of interest" description="Disordered" evidence="3">
    <location>
        <begin position="867"/>
        <end position="932"/>
    </location>
</feature>
<feature type="compositionally biased region" description="Polar residues" evidence="3">
    <location>
        <begin position="682"/>
        <end position="704"/>
    </location>
</feature>
<dbReference type="SUPFAM" id="SSF47923">
    <property type="entry name" value="Ypt/Rab-GAP domain of gyp1p"/>
    <property type="match status" value="2"/>
</dbReference>
<feature type="compositionally biased region" description="Basic and acidic residues" evidence="3">
    <location>
        <begin position="228"/>
        <end position="245"/>
    </location>
</feature>
<sequence>MFNITNLVQKAQQFIEPALPIAGGPPSSDRRPSKANLFRHQFRLPDSQSPLQEITAELTLSPHHSTRGTAGDAASGEKERSQGNHYVGKLHLSEQYLCFSTQGSSFVTTASLSSSSSFTGQTHGAGPAGNGFTLPLCAIRRVERLHSQSYMFALAITTWTGSPDPKTKNAAPSGQRLTIQLAGSRQQCERFCDGLKKGLREGVKEVENLRTVVAQCYTEYILSDDAADEKKAGTNDAPKGREHPDTGLGMVFRYPGNARKLRDATKIRLWKEYLRENGRSATLIRQPTFHKLIRVGLPNRLRGEIWELTSGSFFLRLENPKQYTDTLEKYSGRESLAIDEIEKDLNRSLPEYPGFQSEEGIGRLRRVLTAYSWTNESVGYCQAMNIVVAALLIYMSESQAFYLLSILCDRLLPGYYSITMYGTLLDQRVFESLVEKTMPILWDHLVKYDVQLSVVSLPWFLSLYVNSMPLIFAFRVLDVFFLEGPKVLFQIGLAILRINGEELLDATDDGTFISVLKSYFARLDESAHPTSQNPKLRAVTRFQELMVVAFKEFAGITQNTISEQRAKHKDVVLANIESFTKRTSIRNLGPESKRLSVNDLGFLYDKFYAVLYERQQRAEIIQQEAEKKAMAAKTKSTAIITGFLSDDVERGRVALGPSPTQMDYDAFREFLASIARWAVTDSPSTPEVNGSQSSHSYFGGSTRSRPPMSPWGSGPEPAEHEFMRRLFRRWDVDMADSLSLQNVVTGFAHVKGTKDIMANISYFFELYDDDGDGKVDREGILRISEALLFLSRRGLGDSPSPSNSVTDVRHDENPEKLSRDEQFLSSVSAFIRRCFEYADPDHPSNQGSSTVDEVDSSLEHFAIADDDEDDLIDFGSEPTTPTATKPADKASPQRTQPKNPLSPTQSTTDPLSRVQTDDSNEGRTEKAKAANLALDPNKPLHITLPTFRMVILADEILEQFFEVGFSSSFRLADASLASQTSSSSNLTTFSNAGKQMAAATAGLGGVVGGAGAGIVPPGKGLRGMLDNIVTDGMRVAAEVRRRMDEAQKEMDREARHGRDDEDEEEEPSSAKDADLLEGAETAGVDTSKSTVPDLLTPEGPGASEEIRHPPLLEQTIPQHFAQIVRKYGDRNAVISHSQRTRLTYEALDHDSNSLARGLQKLGVKKGDRVAVSLGNNVEFATTTYALFKLGAILVPLNPTFNAPQVLSAINHLSASHLIIGAETNRPKREPRANIPLLQHLVPNLESSNLESESAPSLQKIILVDNSSGRVDLENYKSITSYLNVLDDGGNGGAVVPDKVLDPNDAVNIQFTSGTTSKPKAACLSHRSILNNGNSIGDRMLLTSQDVVCCPPPLFHCFGCILGYMATATHGSSIVFPSEAFNPQATLESVREYSCTALYGVPTMFTAELELIADGTVPYEGFQHLRTGIAAGSSIPAELMRKLHKVLNLTELTICYGMTETSPVSAMTTTDDPIEKRINTVGRLLPHVSAKIVNPADWSCTLAVGEKGELAVTGYLLMKGYWDDEARTREVLVADEKGVLWMHTGDEASMDEEGYVKITGRIKDLIIRGGENIHPLEVENCLFAHSAVSEVSVVGLPDERYGEVVAAFIVPHKGDEGKVIAEEVREWVKTKLSHHLVPKYVFWVDNYPKTASGKIQKFKLKELGMKLLGEGKGIK</sequence>
<evidence type="ECO:0000256" key="3">
    <source>
        <dbReference type="SAM" id="MobiDB-lite"/>
    </source>
</evidence>
<dbReference type="InterPro" id="IPR025110">
    <property type="entry name" value="AMP-bd_C"/>
</dbReference>
<evidence type="ECO:0000256" key="2">
    <source>
        <dbReference type="ARBA" id="ARBA00022598"/>
    </source>
</evidence>
<dbReference type="FunFam" id="1.10.472.80:FF:000021">
    <property type="entry name" value="GTPase activating protein (Gyp2)"/>
    <property type="match status" value="1"/>
</dbReference>
<dbReference type="EMBL" id="JAGMWT010000019">
    <property type="protein sequence ID" value="KAH7113223.1"/>
    <property type="molecule type" value="Genomic_DNA"/>
</dbReference>
<dbReference type="FunFam" id="3.30.300.30:FF:000008">
    <property type="entry name" value="2,3-dihydroxybenzoate-AMP ligase"/>
    <property type="match status" value="1"/>
</dbReference>
<dbReference type="InterPro" id="IPR042099">
    <property type="entry name" value="ANL_N_sf"/>
</dbReference>
<dbReference type="FunFam" id="1.10.8.270:FF:000015">
    <property type="entry name" value="GTPase activating protein (Gyp2)"/>
    <property type="match status" value="1"/>
</dbReference>
<feature type="region of interest" description="Disordered" evidence="3">
    <location>
        <begin position="795"/>
        <end position="820"/>
    </location>
</feature>
<dbReference type="InterPro" id="IPR000873">
    <property type="entry name" value="AMP-dep_synth/lig_dom"/>
</dbReference>
<name>A0A9P9I9N4_9PLEO</name>
<dbReference type="SUPFAM" id="SSF56801">
    <property type="entry name" value="Acetyl-CoA synthetase-like"/>
    <property type="match status" value="1"/>
</dbReference>
<keyword evidence="2" id="KW-0436">Ligase</keyword>
<evidence type="ECO:0000259" key="4">
    <source>
        <dbReference type="PROSITE" id="PS50086"/>
    </source>
</evidence>
<dbReference type="Gene3D" id="1.10.238.10">
    <property type="entry name" value="EF-hand"/>
    <property type="match status" value="1"/>
</dbReference>
<dbReference type="PROSITE" id="PS50086">
    <property type="entry name" value="TBC_RABGAP"/>
    <property type="match status" value="1"/>
</dbReference>
<feature type="compositionally biased region" description="Basic and acidic residues" evidence="3">
    <location>
        <begin position="1043"/>
        <end position="1059"/>
    </location>
</feature>
<dbReference type="GO" id="GO:0006631">
    <property type="term" value="P:fatty acid metabolic process"/>
    <property type="evidence" value="ECO:0007669"/>
    <property type="project" value="TreeGrafter"/>
</dbReference>
<dbReference type="Pfam" id="PF00501">
    <property type="entry name" value="AMP-binding"/>
    <property type="match status" value="1"/>
</dbReference>
<dbReference type="PANTHER" id="PTHR43201">
    <property type="entry name" value="ACYL-COA SYNTHETASE"/>
    <property type="match status" value="1"/>
</dbReference>
<evidence type="ECO:0000313" key="5">
    <source>
        <dbReference type="EMBL" id="KAH7113223.1"/>
    </source>
</evidence>
<feature type="domain" description="Rab-GAP TBC" evidence="4">
    <location>
        <begin position="296"/>
        <end position="484"/>
    </location>
</feature>
<accession>A0A9P9I9N4</accession>
<feature type="region of interest" description="Disordered" evidence="3">
    <location>
        <begin position="1043"/>
        <end position="1113"/>
    </location>
</feature>
<comment type="similarity">
    <text evidence="1">Belongs to the ATP-dependent AMP-binding enzyme family.</text>
</comment>
<feature type="region of interest" description="Disordered" evidence="3">
    <location>
        <begin position="58"/>
        <end position="83"/>
    </location>
</feature>
<dbReference type="Pfam" id="PF00566">
    <property type="entry name" value="RabGAP-TBC"/>
    <property type="match status" value="1"/>
</dbReference>
<dbReference type="Gene3D" id="3.40.50.12780">
    <property type="entry name" value="N-terminal domain of ligase-like"/>
    <property type="match status" value="1"/>
</dbReference>
<feature type="compositionally biased region" description="Polar residues" evidence="3">
    <location>
        <begin position="893"/>
        <end position="914"/>
    </location>
</feature>
<evidence type="ECO:0000256" key="1">
    <source>
        <dbReference type="ARBA" id="ARBA00006432"/>
    </source>
</evidence>
<dbReference type="PANTHER" id="PTHR43201:SF30">
    <property type="entry name" value="AMP-DEPENDENT SYNTHETASE_LIGASE DOMAIN-CONTAINING PROTEIN"/>
    <property type="match status" value="1"/>
</dbReference>
<dbReference type="Gene3D" id="1.10.472.80">
    <property type="entry name" value="Ypt/Rab-GAP domain of gyp1p, domain 3"/>
    <property type="match status" value="1"/>
</dbReference>
<reference evidence="5" key="1">
    <citation type="journal article" date="2021" name="Nat. Commun.">
        <title>Genetic determinants of endophytism in the Arabidopsis root mycobiome.</title>
        <authorList>
            <person name="Mesny F."/>
            <person name="Miyauchi S."/>
            <person name="Thiergart T."/>
            <person name="Pickel B."/>
            <person name="Atanasova L."/>
            <person name="Karlsson M."/>
            <person name="Huettel B."/>
            <person name="Barry K.W."/>
            <person name="Haridas S."/>
            <person name="Chen C."/>
            <person name="Bauer D."/>
            <person name="Andreopoulos W."/>
            <person name="Pangilinan J."/>
            <person name="LaButti K."/>
            <person name="Riley R."/>
            <person name="Lipzen A."/>
            <person name="Clum A."/>
            <person name="Drula E."/>
            <person name="Henrissat B."/>
            <person name="Kohler A."/>
            <person name="Grigoriev I.V."/>
            <person name="Martin F.M."/>
            <person name="Hacquard S."/>
        </authorList>
    </citation>
    <scope>NUCLEOTIDE SEQUENCE</scope>
    <source>
        <strain evidence="5">MPI-CAGE-CH-0243</strain>
    </source>
</reference>
<dbReference type="Gene3D" id="3.30.300.30">
    <property type="match status" value="1"/>
</dbReference>
<dbReference type="GO" id="GO:0031956">
    <property type="term" value="F:medium-chain fatty acid-CoA ligase activity"/>
    <property type="evidence" value="ECO:0007669"/>
    <property type="project" value="TreeGrafter"/>
</dbReference>
<gene>
    <name evidence="5" type="ORF">B0J11DRAFT_553937</name>
</gene>
<dbReference type="InterPro" id="IPR045851">
    <property type="entry name" value="AMP-bd_C_sf"/>
</dbReference>
<proteinExistence type="inferred from homology"/>
<protein>
    <recommendedName>
        <fullName evidence="4">Rab-GAP TBC domain-containing protein</fullName>
    </recommendedName>
</protein>
<keyword evidence="6" id="KW-1185">Reference proteome</keyword>
<dbReference type="Gene3D" id="1.10.8.270">
    <property type="entry name" value="putative rabgap domain of human tbc1 domain family member 14 like domains"/>
    <property type="match status" value="1"/>
</dbReference>
<dbReference type="InterPro" id="IPR035969">
    <property type="entry name" value="Rab-GAP_TBC_sf"/>
</dbReference>